<gene>
    <name evidence="2 3" type="primary">LOC108080774</name>
</gene>
<dbReference type="RefSeq" id="XP_017031127.1">
    <property type="nucleotide sequence ID" value="XM_017175638.1"/>
</dbReference>
<reference evidence="2 3" key="1">
    <citation type="submission" date="2025-04" db="UniProtKB">
        <authorList>
            <consortium name="RefSeq"/>
        </authorList>
    </citation>
    <scope>IDENTIFICATION</scope>
</reference>
<dbReference type="GeneID" id="108080774"/>
<accession>A0A6P4IQA0</accession>
<evidence type="ECO:0000313" key="1">
    <source>
        <dbReference type="Proteomes" id="UP001652661"/>
    </source>
</evidence>
<evidence type="ECO:0000313" key="3">
    <source>
        <dbReference type="RefSeq" id="XP_017031128.1"/>
    </source>
</evidence>
<evidence type="ECO:0000313" key="2">
    <source>
        <dbReference type="RefSeq" id="XP_017031127.1"/>
    </source>
</evidence>
<keyword evidence="1" id="KW-1185">Reference proteome</keyword>
<protein>
    <submittedName>
        <fullName evidence="2 3">Uncharacterized protein LOC108080774</fullName>
    </submittedName>
</protein>
<name>A0A6P4IQA0_DROKI</name>
<sequence>MKPFSLTTCIRQIWIMSGWLRQEAAVAASMLVLQRHQVELKDEEAALKDEKRASADGDELGQVGVDSQGQLRRVRILDDYIMPFECGL</sequence>
<proteinExistence type="predicted"/>
<dbReference type="RefSeq" id="XP_017031128.1">
    <property type="nucleotide sequence ID" value="XM_017175639.1"/>
</dbReference>
<dbReference type="Proteomes" id="UP001652661">
    <property type="component" value="Chromosome 3R"/>
</dbReference>
<dbReference type="OrthoDB" id="7858866at2759"/>
<dbReference type="AlphaFoldDB" id="A0A6P4IQA0"/>
<organism evidence="1 2">
    <name type="scientific">Drosophila kikkawai</name>
    <name type="common">Fruit fly</name>
    <dbReference type="NCBI Taxonomy" id="30033"/>
    <lineage>
        <taxon>Eukaryota</taxon>
        <taxon>Metazoa</taxon>
        <taxon>Ecdysozoa</taxon>
        <taxon>Arthropoda</taxon>
        <taxon>Hexapoda</taxon>
        <taxon>Insecta</taxon>
        <taxon>Pterygota</taxon>
        <taxon>Neoptera</taxon>
        <taxon>Endopterygota</taxon>
        <taxon>Diptera</taxon>
        <taxon>Brachycera</taxon>
        <taxon>Muscomorpha</taxon>
        <taxon>Ephydroidea</taxon>
        <taxon>Drosophilidae</taxon>
        <taxon>Drosophila</taxon>
        <taxon>Sophophora</taxon>
    </lineage>
</organism>